<dbReference type="AlphaFoldDB" id="A0A2Z4Y284"/>
<dbReference type="NCBIfam" id="TIGR00644">
    <property type="entry name" value="recJ"/>
    <property type="match status" value="1"/>
</dbReference>
<proteinExistence type="inferred from homology"/>
<comment type="similarity">
    <text evidence="1">Belongs to the RecJ family.</text>
</comment>
<dbReference type="InterPro" id="IPR051673">
    <property type="entry name" value="SSDNA_exonuclease_RecJ"/>
</dbReference>
<dbReference type="Pfam" id="PF01368">
    <property type="entry name" value="DHH"/>
    <property type="match status" value="1"/>
</dbReference>
<evidence type="ECO:0000259" key="7">
    <source>
        <dbReference type="Pfam" id="PF01368"/>
    </source>
</evidence>
<organism evidence="10 11">
    <name type="scientific">Sumerlaea chitinivorans</name>
    <dbReference type="NCBI Taxonomy" id="2250252"/>
    <lineage>
        <taxon>Bacteria</taxon>
        <taxon>Candidatus Sumerlaeota</taxon>
        <taxon>Candidatus Sumerlaeia</taxon>
        <taxon>Candidatus Sumerlaeales</taxon>
        <taxon>Candidatus Sumerlaeaceae</taxon>
        <taxon>Candidatus Sumerlaea</taxon>
    </lineage>
</organism>
<dbReference type="GO" id="GO:0008409">
    <property type="term" value="F:5'-3' exonuclease activity"/>
    <property type="evidence" value="ECO:0007669"/>
    <property type="project" value="InterPro"/>
</dbReference>
<feature type="domain" description="RecJ OB" evidence="9">
    <location>
        <begin position="474"/>
        <end position="581"/>
    </location>
</feature>
<dbReference type="PANTHER" id="PTHR30255">
    <property type="entry name" value="SINGLE-STRANDED-DNA-SPECIFIC EXONUCLEASE RECJ"/>
    <property type="match status" value="1"/>
</dbReference>
<evidence type="ECO:0000259" key="8">
    <source>
        <dbReference type="Pfam" id="PF02272"/>
    </source>
</evidence>
<dbReference type="GO" id="GO:0003676">
    <property type="term" value="F:nucleic acid binding"/>
    <property type="evidence" value="ECO:0007669"/>
    <property type="project" value="InterPro"/>
</dbReference>
<keyword evidence="3" id="KW-0540">Nuclease</keyword>
<dbReference type="InterPro" id="IPR004610">
    <property type="entry name" value="RecJ"/>
</dbReference>
<sequence>MKHNSHVKPEERSNSYRWRFRQVDPALAESLVAEQGLPPAVSRILAGRPKLLATPCIEGILYPRLRDLHDPLGLQDIEKAAWRIRQAIRKGEGILIFGDYDADGTTATAILLRTLRLLEAKIEYHIPHRLKDGYGLNTSTIRKFADEGGKLLITVDTGIGAVDEVKFANERRLAVIITDHHQPPSILPDALAIVNPNRRDCSYPNKCLSGVGVAFKVAHALLKVCNVPAPKAKEFLKSLLDLVAIGTVADVVPLIGENRILVSHGLAQLAQTDSVGLKALQQAAQISGDRISAHDVGYRIAPRLNAAGRVDNANVCVELFLTTEETEAKRLAEKLERCNSQRKTLEQQILQQSLRQLELEKVGDQTYAIVVDGPDWHLGVLGIVASKLVEQWHRPAIVISKKGDMARGSARSIEDFNIFYALQGCEEHLCEYGGHPHAAGLELSPDNIPRFKEAFHAIAEEQLAERELVPTLTIDTEVAPSDITDELMAYLQRLEPFGPENPRPVLLLRNMRLQGNPIIRGDSHLAFHLTSNGHRFEAIAFQQSYRYQELVAKGREGIDVAFTPTLNTFRGETRIQLEVRDIHFPGEDV</sequence>
<dbReference type="KEGG" id="schv:BRCON_0036"/>
<dbReference type="GO" id="GO:0006281">
    <property type="term" value="P:DNA repair"/>
    <property type="evidence" value="ECO:0007669"/>
    <property type="project" value="InterPro"/>
</dbReference>
<dbReference type="Proteomes" id="UP000262583">
    <property type="component" value="Chromosome"/>
</dbReference>
<accession>A0A2Z4Y284</accession>
<keyword evidence="6" id="KW-0175">Coiled coil</keyword>
<dbReference type="InterPro" id="IPR038763">
    <property type="entry name" value="DHH_sf"/>
</dbReference>
<evidence type="ECO:0000259" key="9">
    <source>
        <dbReference type="Pfam" id="PF17768"/>
    </source>
</evidence>
<dbReference type="PANTHER" id="PTHR30255:SF2">
    <property type="entry name" value="SINGLE-STRANDED-DNA-SPECIFIC EXONUCLEASE RECJ"/>
    <property type="match status" value="1"/>
</dbReference>
<feature type="domain" description="DDH" evidence="7">
    <location>
        <begin position="94"/>
        <end position="247"/>
    </location>
</feature>
<dbReference type="InterPro" id="IPR003156">
    <property type="entry name" value="DHHA1_dom"/>
</dbReference>
<name>A0A2Z4Y284_SUMC1</name>
<evidence type="ECO:0000313" key="10">
    <source>
        <dbReference type="EMBL" id="AXA34813.1"/>
    </source>
</evidence>
<dbReference type="GO" id="GO:0006310">
    <property type="term" value="P:DNA recombination"/>
    <property type="evidence" value="ECO:0007669"/>
    <property type="project" value="InterPro"/>
</dbReference>
<reference evidence="10 11" key="1">
    <citation type="submission" date="2018-05" db="EMBL/GenBank/DDBJ databases">
        <title>A metagenomic window into the 2 km-deep terrestrial subsurface aquifer revealed taxonomically and functionally diverse microbial community comprising novel uncultured bacterial lineages.</title>
        <authorList>
            <person name="Kadnikov V.V."/>
            <person name="Mardanov A.V."/>
            <person name="Beletsky A.V."/>
            <person name="Banks D."/>
            <person name="Pimenov N.V."/>
            <person name="Frank Y.A."/>
            <person name="Karnachuk O.V."/>
            <person name="Ravin N.V."/>
        </authorList>
    </citation>
    <scope>NUCLEOTIDE SEQUENCE [LARGE SCALE GENOMIC DNA]</scope>
    <source>
        <strain evidence="10">BY</strain>
    </source>
</reference>
<evidence type="ECO:0000256" key="5">
    <source>
        <dbReference type="ARBA" id="ARBA00022839"/>
    </source>
</evidence>
<dbReference type="SUPFAM" id="SSF64182">
    <property type="entry name" value="DHH phosphoesterases"/>
    <property type="match status" value="1"/>
</dbReference>
<dbReference type="EMBL" id="CP030759">
    <property type="protein sequence ID" value="AXA34813.1"/>
    <property type="molecule type" value="Genomic_DNA"/>
</dbReference>
<evidence type="ECO:0000256" key="4">
    <source>
        <dbReference type="ARBA" id="ARBA00022801"/>
    </source>
</evidence>
<evidence type="ECO:0000256" key="6">
    <source>
        <dbReference type="SAM" id="Coils"/>
    </source>
</evidence>
<dbReference type="Pfam" id="PF17768">
    <property type="entry name" value="RecJ_OB"/>
    <property type="match status" value="1"/>
</dbReference>
<dbReference type="Gene3D" id="3.90.1640.30">
    <property type="match status" value="1"/>
</dbReference>
<dbReference type="InterPro" id="IPR001667">
    <property type="entry name" value="DDH_dom"/>
</dbReference>
<dbReference type="Gene3D" id="3.10.310.30">
    <property type="match status" value="1"/>
</dbReference>
<feature type="coiled-coil region" evidence="6">
    <location>
        <begin position="321"/>
        <end position="355"/>
    </location>
</feature>
<protein>
    <recommendedName>
        <fullName evidence="2">Single-stranded-DNA-specific exonuclease RecJ</fullName>
    </recommendedName>
</protein>
<keyword evidence="4" id="KW-0378">Hydrolase</keyword>
<dbReference type="InterPro" id="IPR041122">
    <property type="entry name" value="RecJ_OB"/>
</dbReference>
<dbReference type="Pfam" id="PF02272">
    <property type="entry name" value="DHHA1"/>
    <property type="match status" value="1"/>
</dbReference>
<evidence type="ECO:0000256" key="3">
    <source>
        <dbReference type="ARBA" id="ARBA00022722"/>
    </source>
</evidence>
<gene>
    <name evidence="10" type="ORF">BRCON_0036</name>
</gene>
<feature type="domain" description="DHHA1" evidence="8">
    <location>
        <begin position="369"/>
        <end position="460"/>
    </location>
</feature>
<evidence type="ECO:0000313" key="11">
    <source>
        <dbReference type="Proteomes" id="UP000262583"/>
    </source>
</evidence>
<evidence type="ECO:0000256" key="1">
    <source>
        <dbReference type="ARBA" id="ARBA00005915"/>
    </source>
</evidence>
<keyword evidence="5 10" id="KW-0269">Exonuclease</keyword>
<evidence type="ECO:0000256" key="2">
    <source>
        <dbReference type="ARBA" id="ARBA00019841"/>
    </source>
</evidence>